<dbReference type="AlphaFoldDB" id="A0A7X6FVD6"/>
<sequence>MAELGFHRFAGKINPFIIIMAVGTRDRNIIARAAPMMVRNNQNTIIIACLASNSNGWLPARVTVSISSIKRE</sequence>
<gene>
    <name evidence="1" type="ORF">HGG76_25675</name>
</gene>
<name>A0A7X6FVD6_9HYPH</name>
<dbReference type="EMBL" id="JAAXZB010000003">
    <property type="protein sequence ID" value="NKW11113.1"/>
    <property type="molecule type" value="Genomic_DNA"/>
</dbReference>
<comment type="caution">
    <text evidence="1">The sequence shown here is derived from an EMBL/GenBank/DDBJ whole genome shotgun (WGS) entry which is preliminary data.</text>
</comment>
<dbReference type="Proteomes" id="UP000558475">
    <property type="component" value="Unassembled WGS sequence"/>
</dbReference>
<reference evidence="1 2" key="1">
    <citation type="submission" date="2020-04" db="EMBL/GenBank/DDBJ databases">
        <title>Whole genome sequencing of clinical and environmental type strains of Ochrobactrum.</title>
        <authorList>
            <person name="Dharne M."/>
        </authorList>
    </citation>
    <scope>NUCLEOTIDE SEQUENCE [LARGE SCALE GENOMIC DNA]</scope>
    <source>
        <strain evidence="1 2">DSM 13340</strain>
    </source>
</reference>
<proteinExistence type="predicted"/>
<protein>
    <submittedName>
        <fullName evidence="1">Uncharacterized protein</fullName>
    </submittedName>
</protein>
<evidence type="ECO:0000313" key="1">
    <source>
        <dbReference type="EMBL" id="NKW11113.1"/>
    </source>
</evidence>
<evidence type="ECO:0000313" key="2">
    <source>
        <dbReference type="Proteomes" id="UP000558475"/>
    </source>
</evidence>
<accession>A0A7X6FVD6</accession>
<organism evidence="1 2">
    <name type="scientific">Brucella tritici</name>
    <dbReference type="NCBI Taxonomy" id="94626"/>
    <lineage>
        <taxon>Bacteria</taxon>
        <taxon>Pseudomonadati</taxon>
        <taxon>Pseudomonadota</taxon>
        <taxon>Alphaproteobacteria</taxon>
        <taxon>Hyphomicrobiales</taxon>
        <taxon>Brucellaceae</taxon>
        <taxon>Brucella/Ochrobactrum group</taxon>
        <taxon>Brucella</taxon>
    </lineage>
</organism>